<keyword evidence="2" id="KW-1133">Transmembrane helix</keyword>
<sequence length="546" mass="61146">MEKYCQGTRNAQDGMTEVEENESTKWMGWLDHYVKEEKDKELKELYNRALRKTPLEDCGHSQFNGTIPPWDRIVTDIIDGLKDDKALGELPYFLEESGGSLKSSKFPDWQSLLRRKICQGGDALTEWMGALICIIKGLEEQEHDHQPPWNQLPDACSNFLRAISLDHHQRNDPGNTDGTRAGSVVTEKGSPIASEQDRTSVLTLVLSIYDALTRLCPLCGPYQLNNWVKDLPQLSNEQAILYCRVREKRLECNPKLPYEGNNKAHLLYRPSRGTDRKKIPDKDPPERAETSPIEDGRQLQDASKNRKPPQPSAKEAREVPSEDTDASRGTTDKGQTQGAYIAQHTSDQSLLAPATMKDQQAEQDHLARIPANSGLHQTETKESQKVGVWKHGQGSQPQEKPGEDFVEHGYGSLLPPSRRSKELTGTVVGFVGAMILGAAGIYGLWRIKYRRAGGTPRTRLISPKWVGYTRRTYVEGLGGLTPDQAEEDYPHQAGVTLNGTNRHSRPNLDSRQGTSGGQELMHYTDRGRQMRHAEEDITGPVELGVR</sequence>
<evidence type="ECO:0000313" key="3">
    <source>
        <dbReference type="EMBL" id="EUD63933.1"/>
    </source>
</evidence>
<feature type="region of interest" description="Disordered" evidence="1">
    <location>
        <begin position="254"/>
        <end position="337"/>
    </location>
</feature>
<feature type="region of interest" description="Disordered" evidence="1">
    <location>
        <begin position="371"/>
        <end position="417"/>
    </location>
</feature>
<feature type="region of interest" description="Disordered" evidence="1">
    <location>
        <begin position="493"/>
        <end position="546"/>
    </location>
</feature>
<protein>
    <submittedName>
        <fullName evidence="3">Uncharacterized protein</fullName>
    </submittedName>
</protein>
<proteinExistence type="predicted"/>
<feature type="compositionally biased region" description="Basic and acidic residues" evidence="1">
    <location>
        <begin position="272"/>
        <end position="298"/>
    </location>
</feature>
<feature type="transmembrane region" description="Helical" evidence="2">
    <location>
        <begin position="423"/>
        <end position="445"/>
    </location>
</feature>
<gene>
    <name evidence="3" type="ORF">C922_05689</name>
</gene>
<dbReference type="Proteomes" id="UP000030640">
    <property type="component" value="Unassembled WGS sequence"/>
</dbReference>
<dbReference type="RefSeq" id="XP_008819482.1">
    <property type="nucleotide sequence ID" value="XM_008821260.1"/>
</dbReference>
<feature type="compositionally biased region" description="Basic and acidic residues" evidence="1">
    <location>
        <begin position="522"/>
        <end position="535"/>
    </location>
</feature>
<feature type="compositionally biased region" description="Polar residues" evidence="1">
    <location>
        <begin position="495"/>
        <end position="513"/>
    </location>
</feature>
<dbReference type="AlphaFoldDB" id="W6ZXA0"/>
<evidence type="ECO:0000256" key="2">
    <source>
        <dbReference type="SAM" id="Phobius"/>
    </source>
</evidence>
<dbReference type="EMBL" id="KI965595">
    <property type="protein sequence ID" value="EUD63933.1"/>
    <property type="molecule type" value="Genomic_DNA"/>
</dbReference>
<evidence type="ECO:0000256" key="1">
    <source>
        <dbReference type="SAM" id="MobiDB-lite"/>
    </source>
</evidence>
<evidence type="ECO:0000313" key="4">
    <source>
        <dbReference type="Proteomes" id="UP000030640"/>
    </source>
</evidence>
<keyword evidence="2" id="KW-0812">Transmembrane</keyword>
<organism evidence="3 4">
    <name type="scientific">Plasmodium inui San Antonio 1</name>
    <dbReference type="NCBI Taxonomy" id="1237626"/>
    <lineage>
        <taxon>Eukaryota</taxon>
        <taxon>Sar</taxon>
        <taxon>Alveolata</taxon>
        <taxon>Apicomplexa</taxon>
        <taxon>Aconoidasida</taxon>
        <taxon>Haemosporida</taxon>
        <taxon>Plasmodiidae</taxon>
        <taxon>Plasmodium</taxon>
        <taxon>Plasmodium (Plasmodium)</taxon>
    </lineage>
</organism>
<feature type="compositionally biased region" description="Polar residues" evidence="1">
    <location>
        <begin position="327"/>
        <end position="337"/>
    </location>
</feature>
<reference evidence="3 4" key="1">
    <citation type="submission" date="2013-02" db="EMBL/GenBank/DDBJ databases">
        <title>The Genome Sequence of Plasmodium inui San Antonio 1.</title>
        <authorList>
            <consortium name="The Broad Institute Genome Sequencing Platform"/>
            <consortium name="The Broad Institute Genome Sequencing Center for Infectious Disease"/>
            <person name="Neafsey D."/>
            <person name="Cheeseman I."/>
            <person name="Volkman S."/>
            <person name="Adams J."/>
            <person name="Walker B."/>
            <person name="Young S.K."/>
            <person name="Zeng Q."/>
            <person name="Gargeya S."/>
            <person name="Fitzgerald M."/>
            <person name="Haas B."/>
            <person name="Abouelleil A."/>
            <person name="Alvarado L."/>
            <person name="Arachchi H.M."/>
            <person name="Berlin A.M."/>
            <person name="Chapman S.B."/>
            <person name="Dewar J."/>
            <person name="Goldberg J."/>
            <person name="Griggs A."/>
            <person name="Gujja S."/>
            <person name="Hansen M."/>
            <person name="Howarth C."/>
            <person name="Imamovic A."/>
            <person name="Larimer J."/>
            <person name="McCowan C."/>
            <person name="Murphy C."/>
            <person name="Neiman D."/>
            <person name="Pearson M."/>
            <person name="Priest M."/>
            <person name="Roberts A."/>
            <person name="Saif S."/>
            <person name="Shea T."/>
            <person name="Sisk P."/>
            <person name="Sykes S."/>
            <person name="Wortman J."/>
            <person name="Nusbaum C."/>
            <person name="Birren B."/>
        </authorList>
    </citation>
    <scope>NUCLEOTIDE SEQUENCE [LARGE SCALE GENOMIC DNA]</scope>
    <source>
        <strain evidence="3 4">San Antonio 1</strain>
    </source>
</reference>
<keyword evidence="2" id="KW-0472">Membrane</keyword>
<dbReference type="VEuPathDB" id="PlasmoDB:C922_05689"/>
<accession>W6ZXA0</accession>
<name>W6ZXA0_9APIC</name>
<dbReference type="GeneID" id="20040963"/>
<feature type="region of interest" description="Disordered" evidence="1">
    <location>
        <begin position="167"/>
        <end position="192"/>
    </location>
</feature>
<keyword evidence="4" id="KW-1185">Reference proteome</keyword>